<organism evidence="2 3">
    <name type="scientific">Taxus chinensis</name>
    <name type="common">Chinese yew</name>
    <name type="synonym">Taxus wallichiana var. chinensis</name>
    <dbReference type="NCBI Taxonomy" id="29808"/>
    <lineage>
        <taxon>Eukaryota</taxon>
        <taxon>Viridiplantae</taxon>
        <taxon>Streptophyta</taxon>
        <taxon>Embryophyta</taxon>
        <taxon>Tracheophyta</taxon>
        <taxon>Spermatophyta</taxon>
        <taxon>Pinopsida</taxon>
        <taxon>Pinidae</taxon>
        <taxon>Conifers II</taxon>
        <taxon>Cupressales</taxon>
        <taxon>Taxaceae</taxon>
        <taxon>Taxus</taxon>
    </lineage>
</organism>
<sequence length="81" mass="9106">EGNHGGQVVDQVNTMEDEEQPAPSTIEEGQLEEIKLELKPLDEESIIEFCLLSFEGPDLINESMMEESYQEDLVVPNSPLE</sequence>
<name>A0AA38F924_TAXCH</name>
<evidence type="ECO:0000313" key="3">
    <source>
        <dbReference type="Proteomes" id="UP000824469"/>
    </source>
</evidence>
<dbReference type="EMBL" id="JAHRHJ020000010">
    <property type="protein sequence ID" value="KAH9297099.1"/>
    <property type="molecule type" value="Genomic_DNA"/>
</dbReference>
<reference evidence="2 3" key="1">
    <citation type="journal article" date="2021" name="Nat. Plants">
        <title>The Taxus genome provides insights into paclitaxel biosynthesis.</title>
        <authorList>
            <person name="Xiong X."/>
            <person name="Gou J."/>
            <person name="Liao Q."/>
            <person name="Li Y."/>
            <person name="Zhou Q."/>
            <person name="Bi G."/>
            <person name="Li C."/>
            <person name="Du R."/>
            <person name="Wang X."/>
            <person name="Sun T."/>
            <person name="Guo L."/>
            <person name="Liang H."/>
            <person name="Lu P."/>
            <person name="Wu Y."/>
            <person name="Zhang Z."/>
            <person name="Ro D.K."/>
            <person name="Shang Y."/>
            <person name="Huang S."/>
            <person name="Yan J."/>
        </authorList>
    </citation>
    <scope>NUCLEOTIDE SEQUENCE [LARGE SCALE GENOMIC DNA]</scope>
    <source>
        <strain evidence="2">Ta-2019</strain>
    </source>
</reference>
<accession>A0AA38F924</accession>
<proteinExistence type="predicted"/>
<dbReference type="Proteomes" id="UP000824469">
    <property type="component" value="Unassembled WGS sequence"/>
</dbReference>
<gene>
    <name evidence="2" type="ORF">KI387_028781</name>
</gene>
<evidence type="ECO:0000313" key="2">
    <source>
        <dbReference type="EMBL" id="KAH9297099.1"/>
    </source>
</evidence>
<feature type="region of interest" description="Disordered" evidence="1">
    <location>
        <begin position="1"/>
        <end position="28"/>
    </location>
</feature>
<feature type="non-terminal residue" evidence="2">
    <location>
        <position position="81"/>
    </location>
</feature>
<dbReference type="AlphaFoldDB" id="A0AA38F924"/>
<comment type="caution">
    <text evidence="2">The sequence shown here is derived from an EMBL/GenBank/DDBJ whole genome shotgun (WGS) entry which is preliminary data.</text>
</comment>
<keyword evidence="3" id="KW-1185">Reference proteome</keyword>
<protein>
    <submittedName>
        <fullName evidence="2">Uncharacterized protein</fullName>
    </submittedName>
</protein>
<feature type="non-terminal residue" evidence="2">
    <location>
        <position position="1"/>
    </location>
</feature>
<evidence type="ECO:0000256" key="1">
    <source>
        <dbReference type="SAM" id="MobiDB-lite"/>
    </source>
</evidence>